<dbReference type="EMBL" id="BAAAEM010000003">
    <property type="protein sequence ID" value="GAA0485477.1"/>
    <property type="molecule type" value="Genomic_DNA"/>
</dbReference>
<keyword evidence="3" id="KW-1185">Reference proteome</keyword>
<evidence type="ECO:0000313" key="3">
    <source>
        <dbReference type="Proteomes" id="UP001500713"/>
    </source>
</evidence>
<accession>A0ABP3KRF8</accession>
<protein>
    <submittedName>
        <fullName evidence="2">Uncharacterized protein</fullName>
    </submittedName>
</protein>
<organism evidence="2 3">
    <name type="scientific">Parasphingorhabdus litoris</name>
    <dbReference type="NCBI Taxonomy" id="394733"/>
    <lineage>
        <taxon>Bacteria</taxon>
        <taxon>Pseudomonadati</taxon>
        <taxon>Pseudomonadota</taxon>
        <taxon>Alphaproteobacteria</taxon>
        <taxon>Sphingomonadales</taxon>
        <taxon>Sphingomonadaceae</taxon>
        <taxon>Parasphingorhabdus</taxon>
    </lineage>
</organism>
<dbReference type="Proteomes" id="UP001500713">
    <property type="component" value="Unassembled WGS sequence"/>
</dbReference>
<feature type="signal peptide" evidence="1">
    <location>
        <begin position="1"/>
        <end position="19"/>
    </location>
</feature>
<evidence type="ECO:0000256" key="1">
    <source>
        <dbReference type="SAM" id="SignalP"/>
    </source>
</evidence>
<keyword evidence="1" id="KW-0732">Signal</keyword>
<dbReference type="PROSITE" id="PS51257">
    <property type="entry name" value="PROKAR_LIPOPROTEIN"/>
    <property type="match status" value="1"/>
</dbReference>
<reference evidence="3" key="1">
    <citation type="journal article" date="2019" name="Int. J. Syst. Evol. Microbiol.">
        <title>The Global Catalogue of Microorganisms (GCM) 10K type strain sequencing project: providing services to taxonomists for standard genome sequencing and annotation.</title>
        <authorList>
            <consortium name="The Broad Institute Genomics Platform"/>
            <consortium name="The Broad Institute Genome Sequencing Center for Infectious Disease"/>
            <person name="Wu L."/>
            <person name="Ma J."/>
        </authorList>
    </citation>
    <scope>NUCLEOTIDE SEQUENCE [LARGE SCALE GENOMIC DNA]</scope>
    <source>
        <strain evidence="3">JCM 14162</strain>
    </source>
</reference>
<evidence type="ECO:0000313" key="2">
    <source>
        <dbReference type="EMBL" id="GAA0485477.1"/>
    </source>
</evidence>
<feature type="chain" id="PRO_5045195980" evidence="1">
    <location>
        <begin position="20"/>
        <end position="172"/>
    </location>
</feature>
<comment type="caution">
    <text evidence="2">The sequence shown here is derived from an EMBL/GenBank/DDBJ whole genome shotgun (WGS) entry which is preliminary data.</text>
</comment>
<gene>
    <name evidence="2" type="ORF">GCM10009096_30260</name>
</gene>
<name>A0ABP3KRF8_9SPHN</name>
<proteinExistence type="predicted"/>
<dbReference type="RefSeq" id="WP_229955517.1">
    <property type="nucleotide sequence ID" value="NZ_BAAAEM010000003.1"/>
</dbReference>
<sequence length="172" mass="18353">MKISLFLILVLGLSLSACAMQEGDFPSLAKRPYEDAPAITDTAAPTPAQMATLPVALRNAVDAAIRQSNAAHQAFLGDLPKVKQSVSAARGAAPSSESWVVAQVQLSSLETDRSPSISALADMDALYMQRLDQEFSGEEKGAAALIAKSRERIEAQVSNQQQEIEKLKSGLR</sequence>